<dbReference type="Proteomes" id="UP000199169">
    <property type="component" value="Unassembled WGS sequence"/>
</dbReference>
<dbReference type="EMBL" id="FLQX01000151">
    <property type="protein sequence ID" value="SBT09489.1"/>
    <property type="molecule type" value="Genomic_DNA"/>
</dbReference>
<feature type="transmembrane region" description="Helical" evidence="1">
    <location>
        <begin position="198"/>
        <end position="215"/>
    </location>
</feature>
<keyword evidence="1" id="KW-0812">Transmembrane</keyword>
<keyword evidence="1" id="KW-0472">Membrane</keyword>
<feature type="transmembrane region" description="Helical" evidence="1">
    <location>
        <begin position="221"/>
        <end position="238"/>
    </location>
</feature>
<evidence type="ECO:0000313" key="2">
    <source>
        <dbReference type="EMBL" id="SBT09489.1"/>
    </source>
</evidence>
<evidence type="ECO:0000256" key="1">
    <source>
        <dbReference type="SAM" id="Phobius"/>
    </source>
</evidence>
<keyword evidence="1" id="KW-1133">Transmembrane helix</keyword>
<organism evidence="2 3">
    <name type="scientific">Candidatus Accumulibacter aalborgensis</name>
    <dbReference type="NCBI Taxonomy" id="1860102"/>
    <lineage>
        <taxon>Bacteria</taxon>
        <taxon>Pseudomonadati</taxon>
        <taxon>Pseudomonadota</taxon>
        <taxon>Betaproteobacteria</taxon>
        <taxon>Candidatus Accumulibacter</taxon>
    </lineage>
</organism>
<gene>
    <name evidence="2" type="ORF">ACCAA_710033</name>
</gene>
<proteinExistence type="predicted"/>
<name>A0A1A8XWX8_9PROT</name>
<accession>A0A1A8XWX8</accession>
<evidence type="ECO:0000313" key="3">
    <source>
        <dbReference type="Proteomes" id="UP000199169"/>
    </source>
</evidence>
<dbReference type="STRING" id="1860102.ACCAA_710033"/>
<protein>
    <submittedName>
        <fullName evidence="2">Uncharacterized protein</fullName>
    </submittedName>
</protein>
<feature type="transmembrane region" description="Helical" evidence="1">
    <location>
        <begin position="64"/>
        <end position="87"/>
    </location>
</feature>
<feature type="transmembrane region" description="Helical" evidence="1">
    <location>
        <begin position="123"/>
        <end position="144"/>
    </location>
</feature>
<feature type="transmembrane region" description="Helical" evidence="1">
    <location>
        <begin position="319"/>
        <end position="343"/>
    </location>
</feature>
<reference evidence="2 3" key="1">
    <citation type="submission" date="2016-06" db="EMBL/GenBank/DDBJ databases">
        <authorList>
            <person name="Kjaerup R.B."/>
            <person name="Dalgaard T.S."/>
            <person name="Juul-Madsen H.R."/>
        </authorList>
    </citation>
    <scope>NUCLEOTIDE SEQUENCE [LARGE SCALE GENOMIC DNA]</scope>
    <source>
        <strain evidence="2">3</strain>
    </source>
</reference>
<feature type="transmembrane region" description="Helical" evidence="1">
    <location>
        <begin position="250"/>
        <end position="271"/>
    </location>
</feature>
<dbReference type="AlphaFoldDB" id="A0A1A8XWX8"/>
<dbReference type="RefSeq" id="WP_186408844.1">
    <property type="nucleotide sequence ID" value="NZ_FLQX01000151.1"/>
</dbReference>
<feature type="transmembrane region" description="Helical" evidence="1">
    <location>
        <begin position="283"/>
        <end position="307"/>
    </location>
</feature>
<feature type="transmembrane region" description="Helical" evidence="1">
    <location>
        <begin position="93"/>
        <end position="111"/>
    </location>
</feature>
<keyword evidence="3" id="KW-1185">Reference proteome</keyword>
<feature type="transmembrane region" description="Helical" evidence="1">
    <location>
        <begin position="164"/>
        <end position="186"/>
    </location>
</feature>
<feature type="transmembrane region" description="Helical" evidence="1">
    <location>
        <begin position="33"/>
        <end position="52"/>
    </location>
</feature>
<sequence>MLIYLGLSAVVVFVAALLLLCLGHPTRPALAHLVFAVGIAPLIFGAITHFVPVLTRSGKAPRSLLLAPLLLQLAGTLAFFGLSGQLATGSLPLAAGGALLIALILAGWLVVRARHTLGRPHPGWRWYLAAVTSLCMALILVPAMTWWPAMRTEMRLLHLHLNTLGFIGLAALGTLQVLLPTVLSGPDADAAARLRRELPVAASSVLAIAIGAAFWRPLALAGAVMLCSVALNAAHSWLRRYSWRTLVEDGAAAGLVAALSGFLLLVMLGAAHAVGVLAGQDAVPAFVVGFLLPLITGALSQLLPVWYHPGQRTPVRDRMRAALSAGGASRSLLFVLGGVLLALGVSAGIWLAATGMLLFVVALLRSLSVTGPDRNSL</sequence>